<dbReference type="OrthoDB" id="1148713at2"/>
<proteinExistence type="predicted"/>
<dbReference type="Proteomes" id="UP000217250">
    <property type="component" value="Chromosome"/>
</dbReference>
<dbReference type="RefSeq" id="WP_095911146.1">
    <property type="nucleotide sequence ID" value="NZ_CP022386.1"/>
</dbReference>
<dbReference type="GeneID" id="84809449"/>
<accession>A0A250FU52</accession>
<protein>
    <submittedName>
        <fullName evidence="1">Uncharacterized protein</fullName>
    </submittedName>
</protein>
<name>A0A250FU52_9FLAO</name>
<evidence type="ECO:0000313" key="1">
    <source>
        <dbReference type="EMBL" id="ATA87965.1"/>
    </source>
</evidence>
<dbReference type="EMBL" id="CP022386">
    <property type="protein sequence ID" value="ATA87965.1"/>
    <property type="molecule type" value="Genomic_DNA"/>
</dbReference>
<dbReference type="AlphaFoldDB" id="A0A250FU52"/>
<organism evidence="1 2">
    <name type="scientific">Capnocytophaga gingivalis</name>
    <dbReference type="NCBI Taxonomy" id="1017"/>
    <lineage>
        <taxon>Bacteria</taxon>
        <taxon>Pseudomonadati</taxon>
        <taxon>Bacteroidota</taxon>
        <taxon>Flavobacteriia</taxon>
        <taxon>Flavobacteriales</taxon>
        <taxon>Flavobacteriaceae</taxon>
        <taxon>Capnocytophaga</taxon>
    </lineage>
</organism>
<reference evidence="2" key="1">
    <citation type="submission" date="2017-06" db="EMBL/GenBank/DDBJ databases">
        <title>Capnocytophaga spp. assemblies.</title>
        <authorList>
            <person name="Gulvik C.A."/>
        </authorList>
    </citation>
    <scope>NUCLEOTIDE SEQUENCE [LARGE SCALE GENOMIC DNA]</scope>
    <source>
        <strain evidence="2">H1496</strain>
    </source>
</reference>
<evidence type="ECO:0000313" key="2">
    <source>
        <dbReference type="Proteomes" id="UP000217250"/>
    </source>
</evidence>
<gene>
    <name evidence="1" type="ORF">CGC50_12965</name>
</gene>
<sequence>MTSEEIKAIVYYIQGLQTLWKEGYNAEKVALYNYQFSLRAEMNMPDGLLDVIEMLEMWDDNWIYGAAPLTEKEASTIIQEELNIDIYHPEKDIIALVTNEFISQLKEECSSNIIIVKALENAQKLIAYDEYLLALQNILGELLTHHIRIPADILAIIDVVEDPHIRRLQASLWGI</sequence>
<dbReference type="KEGG" id="cgh:CGC50_12965"/>